<name>M5PTW0_DESAF</name>
<dbReference type="InterPro" id="IPR037160">
    <property type="entry name" value="DNA_Pol_thumb_sf"/>
</dbReference>
<dbReference type="GO" id="GO:0008270">
    <property type="term" value="F:zinc ion binding"/>
    <property type="evidence" value="ECO:0007669"/>
    <property type="project" value="TreeGrafter"/>
</dbReference>
<dbReference type="GO" id="GO:0042578">
    <property type="term" value="F:phosphoric ester hydrolase activity"/>
    <property type="evidence" value="ECO:0007669"/>
    <property type="project" value="TreeGrafter"/>
</dbReference>
<dbReference type="Pfam" id="PF02811">
    <property type="entry name" value="PHP"/>
    <property type="match status" value="1"/>
</dbReference>
<evidence type="ECO:0000256" key="2">
    <source>
        <dbReference type="ARBA" id="ARBA00022695"/>
    </source>
</evidence>
<keyword evidence="2" id="KW-0548">Nucleotidyltransferase</keyword>
<evidence type="ECO:0000313" key="5">
    <source>
        <dbReference type="Proteomes" id="UP000011922"/>
    </source>
</evidence>
<evidence type="ECO:0000256" key="1">
    <source>
        <dbReference type="ARBA" id="ARBA00022679"/>
    </source>
</evidence>
<dbReference type="InterPro" id="IPR050243">
    <property type="entry name" value="PHP_phosphatase"/>
</dbReference>
<feature type="domain" description="Polymerase/histidinol phosphatase N-terminal" evidence="3">
    <location>
        <begin position="190"/>
        <end position="268"/>
    </location>
</feature>
<dbReference type="SMART" id="SM00481">
    <property type="entry name" value="POLIIIAc"/>
    <property type="match status" value="1"/>
</dbReference>
<dbReference type="Gene3D" id="3.30.460.10">
    <property type="entry name" value="Beta Polymerase, domain 2"/>
    <property type="match status" value="1"/>
</dbReference>
<keyword evidence="4" id="KW-0378">Hydrolase</keyword>
<dbReference type="EMBL" id="AOSV01000013">
    <property type="protein sequence ID" value="EMG37787.1"/>
    <property type="molecule type" value="Genomic_DNA"/>
</dbReference>
<dbReference type="InterPro" id="IPR016195">
    <property type="entry name" value="Pol/histidinol_Pase-like"/>
</dbReference>
<dbReference type="Pfam" id="PF14791">
    <property type="entry name" value="DNA_pol_B_thumb"/>
    <property type="match status" value="1"/>
</dbReference>
<dbReference type="AlphaFoldDB" id="M5PTW0"/>
<dbReference type="GO" id="GO:0016779">
    <property type="term" value="F:nucleotidyltransferase activity"/>
    <property type="evidence" value="ECO:0007669"/>
    <property type="project" value="UniProtKB-KW"/>
</dbReference>
<dbReference type="GO" id="GO:0005829">
    <property type="term" value="C:cytosol"/>
    <property type="evidence" value="ECO:0007669"/>
    <property type="project" value="TreeGrafter"/>
</dbReference>
<protein>
    <submittedName>
        <fullName evidence="4">PHP family phosphohydrolase, histidinol phosphatase</fullName>
    </submittedName>
</protein>
<dbReference type="OrthoDB" id="9808747at2"/>
<reference evidence="4 5" key="1">
    <citation type="journal article" date="2013" name="Genome Announc.">
        <title>Draft Genome Sequence for Desulfovibrio africanus Strain PCS.</title>
        <authorList>
            <person name="Brown S.D."/>
            <person name="Utturkar S.M."/>
            <person name="Arkin A.P."/>
            <person name="Deutschbauer A.M."/>
            <person name="Elias D.A."/>
            <person name="Hazen T.C."/>
            <person name="Chakraborty R."/>
        </authorList>
    </citation>
    <scope>NUCLEOTIDE SEQUENCE [LARGE SCALE GENOMIC DNA]</scope>
    <source>
        <strain evidence="4 5">PCS</strain>
    </source>
</reference>
<dbReference type="PANTHER" id="PTHR36928">
    <property type="entry name" value="PHOSPHATASE YCDX-RELATED"/>
    <property type="match status" value="1"/>
</dbReference>
<dbReference type="SUPFAM" id="SSF81301">
    <property type="entry name" value="Nucleotidyltransferase"/>
    <property type="match status" value="1"/>
</dbReference>
<sequence>MAEQCFPLPVAVDAAHGLLKALQGAPGIRRVALAGSARRHMETVRSVTIVAGVGDKAKSSTTLSGLSGLASGQSHSDDLMSCREVRLEGGLPAEIVLVPDDCFGAAMFLRTGTYVHVAAIASLAGEQGLTIGEQGVFRGARRLGGAEEEDIYALVGLPYVPPELREGGEEMIEASEGELPRLIARADLRGDLHVHTNWSDGKASLEEMALKAQELGYAYLGITDHAHRVEGGWGIHERDLARQWEEIDRLNEKLDIRLLKGAEVEILADGSLGLSEAMLAKLDYTICSIHTHLDLPAEQQTTRILKAMDHPRFRVLAHPTGRLLCNQDAHGAHMGRIIVGAAERGRILEVNAKRDRLDLNGYHCDLAREVGCLLAVCTDAHSLEAMENMVWGIGQARRGRIAPENVLNARGLEDIARILTG</sequence>
<gene>
    <name evidence="4" type="ORF">PCS_01437</name>
</gene>
<dbReference type="InterPro" id="IPR029398">
    <property type="entry name" value="PolB_thumb"/>
</dbReference>
<dbReference type="Proteomes" id="UP000011922">
    <property type="component" value="Unassembled WGS sequence"/>
</dbReference>
<organism evidence="4 5">
    <name type="scientific">Desulfocurvibacter africanus PCS</name>
    <dbReference type="NCBI Taxonomy" id="1262666"/>
    <lineage>
        <taxon>Bacteria</taxon>
        <taxon>Pseudomonadati</taxon>
        <taxon>Thermodesulfobacteriota</taxon>
        <taxon>Desulfovibrionia</taxon>
        <taxon>Desulfovibrionales</taxon>
        <taxon>Desulfovibrionaceae</taxon>
        <taxon>Desulfocurvibacter</taxon>
    </lineage>
</organism>
<dbReference type="InterPro" id="IPR004013">
    <property type="entry name" value="PHP_dom"/>
</dbReference>
<dbReference type="InterPro" id="IPR047967">
    <property type="entry name" value="PolX_PHP"/>
</dbReference>
<evidence type="ECO:0000313" key="4">
    <source>
        <dbReference type="EMBL" id="EMG37787.1"/>
    </source>
</evidence>
<dbReference type="CDD" id="cd07436">
    <property type="entry name" value="PHP_PolX"/>
    <property type="match status" value="1"/>
</dbReference>
<dbReference type="RefSeq" id="WP_005985565.1">
    <property type="nucleotide sequence ID" value="NZ_AOSV01000013.1"/>
</dbReference>
<dbReference type="Gene3D" id="3.30.210.10">
    <property type="entry name" value="DNA polymerase, thumb domain"/>
    <property type="match status" value="1"/>
</dbReference>
<dbReference type="InterPro" id="IPR043519">
    <property type="entry name" value="NT_sf"/>
</dbReference>
<accession>M5PTW0</accession>
<comment type="caution">
    <text evidence="4">The sequence shown here is derived from an EMBL/GenBank/DDBJ whole genome shotgun (WGS) entry which is preliminary data.</text>
</comment>
<dbReference type="PATRIC" id="fig|1262666.3.peg.1457"/>
<dbReference type="SUPFAM" id="SSF89550">
    <property type="entry name" value="PHP domain-like"/>
    <property type="match status" value="1"/>
</dbReference>
<dbReference type="Gene3D" id="3.20.20.140">
    <property type="entry name" value="Metal-dependent hydrolases"/>
    <property type="match status" value="1"/>
</dbReference>
<dbReference type="InterPro" id="IPR003141">
    <property type="entry name" value="Pol/His_phosphatase_N"/>
</dbReference>
<dbReference type="PANTHER" id="PTHR36928:SF1">
    <property type="entry name" value="PHOSPHATASE YCDX-RELATED"/>
    <property type="match status" value="1"/>
</dbReference>
<proteinExistence type="predicted"/>
<evidence type="ECO:0000259" key="3">
    <source>
        <dbReference type="SMART" id="SM00481"/>
    </source>
</evidence>
<keyword evidence="1" id="KW-0808">Transferase</keyword>